<dbReference type="AlphaFoldDB" id="A0AAE6JPB2"/>
<protein>
    <submittedName>
        <fullName evidence="1">Uncharacterized protein</fullName>
    </submittedName>
</protein>
<evidence type="ECO:0000313" key="2">
    <source>
        <dbReference type="Proteomes" id="UP000323974"/>
    </source>
</evidence>
<evidence type="ECO:0000313" key="1">
    <source>
        <dbReference type="EMBL" id="QEN10145.1"/>
    </source>
</evidence>
<dbReference type="RefSeq" id="WP_143413714.1">
    <property type="nucleotide sequence ID" value="NZ_CP038817.1"/>
</dbReference>
<reference evidence="1 2" key="1">
    <citation type="submission" date="2019-04" db="EMBL/GenBank/DDBJ databases">
        <title>Complete Genome and Methylome Analysis of Haemophilus haemolyticus NEB129.</title>
        <authorList>
            <person name="Fomenkov A."/>
            <person name="Roberts R.J."/>
            <person name="Anton B.P."/>
            <person name="Vincze T."/>
        </authorList>
    </citation>
    <scope>NUCLEOTIDE SEQUENCE [LARGE SCALE GENOMIC DNA]</scope>
    <source>
        <strain evidence="1 2">NEB129</strain>
    </source>
</reference>
<gene>
    <name evidence="1" type="ORF">E5Q53_00995</name>
</gene>
<accession>A0AAE6JPB2</accession>
<name>A0AAE6JPB2_HAEPH</name>
<dbReference type="GeneID" id="78223662"/>
<dbReference type="Proteomes" id="UP000323974">
    <property type="component" value="Chromosome"/>
</dbReference>
<organism evidence="1 2">
    <name type="scientific">Haemophilus parahaemolyticus</name>
    <dbReference type="NCBI Taxonomy" id="735"/>
    <lineage>
        <taxon>Bacteria</taxon>
        <taxon>Pseudomonadati</taxon>
        <taxon>Pseudomonadota</taxon>
        <taxon>Gammaproteobacteria</taxon>
        <taxon>Pasteurellales</taxon>
        <taxon>Pasteurellaceae</taxon>
        <taxon>Haemophilus</taxon>
    </lineage>
</organism>
<dbReference type="EMBL" id="CP038817">
    <property type="protein sequence ID" value="QEN10145.1"/>
    <property type="molecule type" value="Genomic_DNA"/>
</dbReference>
<sequence>MLLLIFALIVNVWLLRCAVDYFLKLYRQNLENAFKNMPSPLKLFRVIKGLLKFAKEKGVSQGELCSYLYEEVASEVKCKKTTIEKWFAIANKINKL</sequence>
<proteinExistence type="predicted"/>
<dbReference type="KEGG" id="hpaa:E5Q53_00995"/>